<dbReference type="EMBL" id="DVNK01000058">
    <property type="protein sequence ID" value="HIU47522.1"/>
    <property type="molecule type" value="Genomic_DNA"/>
</dbReference>
<dbReference type="Proteomes" id="UP000824123">
    <property type="component" value="Unassembled WGS sequence"/>
</dbReference>
<name>A0A9D1LTC9_9FIRM</name>
<comment type="caution">
    <text evidence="2">The sequence shown here is derived from an EMBL/GenBank/DDBJ whole genome shotgun (WGS) entry which is preliminary data.</text>
</comment>
<dbReference type="AlphaFoldDB" id="A0A9D1LTC9"/>
<evidence type="ECO:0000259" key="1">
    <source>
        <dbReference type="PROSITE" id="PS51186"/>
    </source>
</evidence>
<evidence type="ECO:0000313" key="3">
    <source>
        <dbReference type="Proteomes" id="UP000824123"/>
    </source>
</evidence>
<dbReference type="InterPro" id="IPR000182">
    <property type="entry name" value="GNAT_dom"/>
</dbReference>
<reference evidence="2" key="1">
    <citation type="submission" date="2020-10" db="EMBL/GenBank/DDBJ databases">
        <authorList>
            <person name="Gilroy R."/>
        </authorList>
    </citation>
    <scope>NUCLEOTIDE SEQUENCE</scope>
    <source>
        <strain evidence="2">ChiSxjej2B14-8506</strain>
    </source>
</reference>
<dbReference type="GO" id="GO:0016747">
    <property type="term" value="F:acyltransferase activity, transferring groups other than amino-acyl groups"/>
    <property type="evidence" value="ECO:0007669"/>
    <property type="project" value="InterPro"/>
</dbReference>
<dbReference type="PROSITE" id="PS51186">
    <property type="entry name" value="GNAT"/>
    <property type="match status" value="1"/>
</dbReference>
<dbReference type="SUPFAM" id="SSF55729">
    <property type="entry name" value="Acyl-CoA N-acyltransferases (Nat)"/>
    <property type="match status" value="1"/>
</dbReference>
<dbReference type="Pfam" id="PF13527">
    <property type="entry name" value="Acetyltransf_9"/>
    <property type="match status" value="1"/>
</dbReference>
<evidence type="ECO:0000313" key="2">
    <source>
        <dbReference type="EMBL" id="HIU47522.1"/>
    </source>
</evidence>
<protein>
    <submittedName>
        <fullName evidence="2">N-acetyltransferase</fullName>
    </submittedName>
</protein>
<gene>
    <name evidence="2" type="ORF">IAC59_09760</name>
</gene>
<dbReference type="CDD" id="cd04301">
    <property type="entry name" value="NAT_SF"/>
    <property type="match status" value="1"/>
</dbReference>
<sequence>MTIRPTRPDEYPATESLTRDAFWNKYQPGCDEHLILHNFRRDPAFVPELDCVLEDDGELIAHIMYCRAHLDSERAGRVPVLMFGPISVRPDRQHQGYGSALINETLSRASALGHGAVLITGSPAYYARFGFESCSRHGIYYRNADRSDPADYFMCRELRPNYLPGGLSLFVEPAGYTVDSAELERFEMLFPPRRKERRPGQLR</sequence>
<dbReference type="InterPro" id="IPR016181">
    <property type="entry name" value="Acyl_CoA_acyltransferase"/>
</dbReference>
<accession>A0A9D1LTC9</accession>
<dbReference type="Gene3D" id="3.40.630.30">
    <property type="match status" value="1"/>
</dbReference>
<organism evidence="2 3">
    <name type="scientific">Candidatus Fimadaptatus faecigallinarum</name>
    <dbReference type="NCBI Taxonomy" id="2840814"/>
    <lineage>
        <taxon>Bacteria</taxon>
        <taxon>Bacillati</taxon>
        <taxon>Bacillota</taxon>
        <taxon>Clostridia</taxon>
        <taxon>Eubacteriales</taxon>
        <taxon>Candidatus Fimadaptatus</taxon>
    </lineage>
</organism>
<reference evidence="2" key="2">
    <citation type="journal article" date="2021" name="PeerJ">
        <title>Extensive microbial diversity within the chicken gut microbiome revealed by metagenomics and culture.</title>
        <authorList>
            <person name="Gilroy R."/>
            <person name="Ravi A."/>
            <person name="Getino M."/>
            <person name="Pursley I."/>
            <person name="Horton D.L."/>
            <person name="Alikhan N.F."/>
            <person name="Baker D."/>
            <person name="Gharbi K."/>
            <person name="Hall N."/>
            <person name="Watson M."/>
            <person name="Adriaenssens E.M."/>
            <person name="Foster-Nyarko E."/>
            <person name="Jarju S."/>
            <person name="Secka A."/>
            <person name="Antonio M."/>
            <person name="Oren A."/>
            <person name="Chaudhuri R.R."/>
            <person name="La Ragione R."/>
            <person name="Hildebrand F."/>
            <person name="Pallen M.J."/>
        </authorList>
    </citation>
    <scope>NUCLEOTIDE SEQUENCE</scope>
    <source>
        <strain evidence="2">ChiSxjej2B14-8506</strain>
    </source>
</reference>
<proteinExistence type="predicted"/>
<feature type="domain" description="N-acetyltransferase" evidence="1">
    <location>
        <begin position="1"/>
        <end position="159"/>
    </location>
</feature>